<dbReference type="NCBIfam" id="TIGR02148">
    <property type="entry name" value="Fibro_Slime"/>
    <property type="match status" value="1"/>
</dbReference>
<feature type="compositionally biased region" description="Acidic residues" evidence="1">
    <location>
        <begin position="1336"/>
        <end position="1352"/>
    </location>
</feature>
<dbReference type="Gene3D" id="2.60.40.1170">
    <property type="entry name" value="Mu homology domain, subdomain B"/>
    <property type="match status" value="1"/>
</dbReference>
<sequence length="1422" mass="155286">MQGIVERTLSLEGWPVVSADPETGYNVNTEKYSNARRSGAEMIYGNAGPLFQSDLRTPSTVGNSNFDPVLAWNVGRVVQAQALAVSQGSDFNYDSFNTGDSAFTSKSSFEGKTDYLGVNWAEGYELPESVRSLSYLFDPKEAAPGKVASYKNVTGLFQMDDEGYYFYNMRKNFAEFVKQEERDEEGNVVSDGHFVLYDAPAGFRTDGAPSIDNPSIGGFFPFNSAAKAFKLDPDGKLVNNLRADNNNNPDTTKPAETHPEFKNEGPVNHHLGMTVETTFRQPVDGMVGSDPMVFQFVGDDDVWVFVDDVLVLDMGGIHSEVYGTIDFSTGEVYVGPSYITGGIPDDPKANAAIKTTLRDQFEAAGHAGDDRWNGDTFASNTSHTLKMFYLERGNYDSSIALRFNLQPTMYQQIYKVDQYGDPAPGAQFELYAARPIDGSVPTIDNSGSYTLDDVEVVDAGRPLTLLVTGEDGVARFEDPTANIRDSAALKPFNFSDRYNADTGEGLLYILRETQAPEGYKSLPQDLLLRFEPQYTMLVVNNRYQTGAYSSFVSHITGNPGSVYYGQIGEDGGLVTRIPGTDSVSVEVQRDGLVVAVPMLKEVSDGKTEWMSLYGSNLYGFSAIRFDEARDTDYENLRLQARMASLRGALMQASAADQAAETGSHANGWYLEWDKDDQRLTGYLENLPGRADRYILLNPETGDMRNFYAVIKPDELAKALGITRAQLNAMSSAERYEALGAKVSEALEADGGEWGDNCMAIVDAINPQPDNYKDRGYCPLDIQAFVRDFRSRIYIPNEQRQLRVMKVDQNGNYRDGAVFALYDSYEAAQENDPSKAMSVGETASTSGSKGLLLFEPHEGHVEYGGAAGGHVAGYADMAWPDKIDGEQAATYWLREVSAPEGCQANPAIIQVKVGAYSIYADAGEEDDGVKVMAGVGKLAQTMIKYASDGDVNVTLRDITAYAQHQDSGTFEVAGWEDTELPYTDQNVVKRTMDLHYGMNAVVDYGLSDEDGGRNYQPFFVSDTGFIRARVQQNLHAHDDPGDPHYSTAERDDLGDMDITGLFSLINTVVVTNQDDSLPPAGTLALSKLVEGDGLTDEDYRRNYHFELRLHDADGNELADSFYYYGRNRTGYVKSGDILPLAHEDELRILGVPEGTLYSVVEQEANEEGWYTKPQAGKFEGVVSGNTVHRLSFKNVKGVRPPDPQIAIVKEQAVGEGTFTKDTLDVAGEDTVTYRLTVTNTGEGLADDVVVADPVPEGLLYVEGSASDGGVYEDGTITWELGDLAAGASKSVTFKATVPVVEGERSWTNGASVSYFDNDGERTDPLESNKVTIRTDGTDDPDNPDDPDDPDDPDNPFVPEDPGDFDDPTGPKPLPDPDQKSPTGKLSDALVQAGDMLPMAALSLVTALLAVALVVVGRKAFGKR</sequence>
<keyword evidence="2" id="KW-0812">Transmembrane</keyword>
<dbReference type="InterPro" id="IPR013783">
    <property type="entry name" value="Ig-like_fold"/>
</dbReference>
<dbReference type="Gene3D" id="2.60.40.10">
    <property type="entry name" value="Immunoglobulins"/>
    <property type="match status" value="2"/>
</dbReference>
<keyword evidence="2" id="KW-0472">Membrane</keyword>
<feature type="transmembrane region" description="Helical" evidence="2">
    <location>
        <begin position="1394"/>
        <end position="1414"/>
    </location>
</feature>
<dbReference type="InterPro" id="IPR047589">
    <property type="entry name" value="DUF11_rpt"/>
</dbReference>
<name>A0A7C9JCS6_9BACT</name>
<dbReference type="Pfam" id="PF01345">
    <property type="entry name" value="DUF11"/>
    <property type="match status" value="1"/>
</dbReference>
<dbReference type="InterPro" id="IPR001434">
    <property type="entry name" value="OmcB-like_DUF11"/>
</dbReference>
<evidence type="ECO:0000259" key="3">
    <source>
        <dbReference type="Pfam" id="PF01345"/>
    </source>
</evidence>
<dbReference type="InterPro" id="IPR051172">
    <property type="entry name" value="Chlamydia_OmcB"/>
</dbReference>
<organism evidence="5">
    <name type="scientific">Muribaculaceae bacterium Z82</name>
    <dbReference type="NCBI Taxonomy" id="2304548"/>
    <lineage>
        <taxon>Bacteria</taxon>
        <taxon>Pseudomonadati</taxon>
        <taxon>Bacteroidota</taxon>
        <taxon>Bacteroidia</taxon>
        <taxon>Bacteroidales</taxon>
        <taxon>Muribaculaceae</taxon>
    </lineage>
</organism>
<feature type="domain" description="DUF7601" evidence="4">
    <location>
        <begin position="1080"/>
        <end position="1194"/>
    </location>
</feature>
<dbReference type="InterPro" id="IPR055382">
    <property type="entry name" value="DUF7601"/>
</dbReference>
<evidence type="ECO:0000259" key="4">
    <source>
        <dbReference type="Pfam" id="PF24547"/>
    </source>
</evidence>
<feature type="region of interest" description="Disordered" evidence="1">
    <location>
        <begin position="1308"/>
        <end position="1385"/>
    </location>
</feature>
<dbReference type="NCBIfam" id="TIGR01451">
    <property type="entry name" value="B_ant_repeat"/>
    <property type="match status" value="1"/>
</dbReference>
<dbReference type="Gene3D" id="2.60.40.1140">
    <property type="entry name" value="Collagen-binding surface protein Cna, B-type domain"/>
    <property type="match status" value="1"/>
</dbReference>
<keyword evidence="2" id="KW-1133">Transmembrane helix</keyword>
<dbReference type="InterPro" id="IPR011874">
    <property type="entry name" value="Fibro_Slime"/>
</dbReference>
<dbReference type="PANTHER" id="PTHR34819">
    <property type="entry name" value="LARGE CYSTEINE-RICH PERIPLASMIC PROTEIN OMCB"/>
    <property type="match status" value="1"/>
</dbReference>
<evidence type="ECO:0000256" key="1">
    <source>
        <dbReference type="SAM" id="MobiDB-lite"/>
    </source>
</evidence>
<gene>
    <name evidence="5" type="ORF">D1639_02280</name>
</gene>
<dbReference type="Pfam" id="PF24547">
    <property type="entry name" value="DUF7601"/>
    <property type="match status" value="1"/>
</dbReference>
<feature type="domain" description="DUF11" evidence="3">
    <location>
        <begin position="1220"/>
        <end position="1322"/>
    </location>
</feature>
<dbReference type="PANTHER" id="PTHR34819:SF3">
    <property type="entry name" value="CELL SURFACE PROTEIN"/>
    <property type="match status" value="1"/>
</dbReference>
<accession>A0A7C9JCS6</accession>
<evidence type="ECO:0000313" key="5">
    <source>
        <dbReference type="EMBL" id="NBI33880.1"/>
    </source>
</evidence>
<feature type="region of interest" description="Disordered" evidence="1">
    <location>
        <begin position="242"/>
        <end position="268"/>
    </location>
</feature>
<dbReference type="EMBL" id="QWKH01000008">
    <property type="protein sequence ID" value="NBI33880.1"/>
    <property type="molecule type" value="Genomic_DNA"/>
</dbReference>
<evidence type="ECO:0000256" key="2">
    <source>
        <dbReference type="SAM" id="Phobius"/>
    </source>
</evidence>
<protein>
    <submittedName>
        <fullName evidence="5">DUF11 domain-containing protein</fullName>
    </submittedName>
</protein>
<reference evidence="5" key="1">
    <citation type="submission" date="2018-08" db="EMBL/GenBank/DDBJ databases">
        <title>Murine metabolic-syndrome-specific gut microbial biobank.</title>
        <authorList>
            <person name="Liu C."/>
        </authorList>
    </citation>
    <scope>NUCLEOTIDE SEQUENCE [LARGE SCALE GENOMIC DNA]</scope>
    <source>
        <strain evidence="5">Z82</strain>
    </source>
</reference>
<comment type="caution">
    <text evidence="5">The sequence shown here is derived from an EMBL/GenBank/DDBJ whole genome shotgun (WGS) entry which is preliminary data.</text>
</comment>
<feature type="compositionally biased region" description="Basic and acidic residues" evidence="1">
    <location>
        <begin position="253"/>
        <end position="263"/>
    </location>
</feature>
<proteinExistence type="predicted"/>